<gene>
    <name evidence="2" type="ORF">Tci_865420</name>
</gene>
<organism evidence="2">
    <name type="scientific">Tanacetum cinerariifolium</name>
    <name type="common">Dalmatian daisy</name>
    <name type="synonym">Chrysanthemum cinerariifolium</name>
    <dbReference type="NCBI Taxonomy" id="118510"/>
    <lineage>
        <taxon>Eukaryota</taxon>
        <taxon>Viridiplantae</taxon>
        <taxon>Streptophyta</taxon>
        <taxon>Embryophyta</taxon>
        <taxon>Tracheophyta</taxon>
        <taxon>Spermatophyta</taxon>
        <taxon>Magnoliopsida</taxon>
        <taxon>eudicotyledons</taxon>
        <taxon>Gunneridae</taxon>
        <taxon>Pentapetalae</taxon>
        <taxon>asterids</taxon>
        <taxon>campanulids</taxon>
        <taxon>Asterales</taxon>
        <taxon>Asteraceae</taxon>
        <taxon>Asteroideae</taxon>
        <taxon>Anthemideae</taxon>
        <taxon>Anthemidinae</taxon>
        <taxon>Tanacetum</taxon>
    </lineage>
</organism>
<proteinExistence type="predicted"/>
<accession>A0A699S836</accession>
<comment type="caution">
    <text evidence="2">The sequence shown here is derived from an EMBL/GenBank/DDBJ whole genome shotgun (WGS) entry which is preliminary data.</text>
</comment>
<evidence type="ECO:0000256" key="1">
    <source>
        <dbReference type="SAM" id="MobiDB-lite"/>
    </source>
</evidence>
<feature type="region of interest" description="Disordered" evidence="1">
    <location>
        <begin position="1"/>
        <end position="74"/>
    </location>
</feature>
<feature type="non-terminal residue" evidence="2">
    <location>
        <position position="84"/>
    </location>
</feature>
<feature type="compositionally biased region" description="Acidic residues" evidence="1">
    <location>
        <begin position="39"/>
        <end position="49"/>
    </location>
</feature>
<name>A0A699S836_TANCI</name>
<dbReference type="AlphaFoldDB" id="A0A699S836"/>
<feature type="compositionally biased region" description="Acidic residues" evidence="1">
    <location>
        <begin position="57"/>
        <end position="69"/>
    </location>
</feature>
<sequence length="84" mass="9396">MSDLVFRKRSRSSYKTSPSSSPPDLPLPKHSRGTSKLVEEEDDEVEESLDSNSKSEDAEDEGPTTEDEGPTIGMRVLLWGTRVW</sequence>
<protein>
    <submittedName>
        <fullName evidence="2">Uncharacterized protein</fullName>
    </submittedName>
</protein>
<dbReference type="EMBL" id="BKCJ011143389">
    <property type="protein sequence ID" value="GFC93450.1"/>
    <property type="molecule type" value="Genomic_DNA"/>
</dbReference>
<evidence type="ECO:0000313" key="2">
    <source>
        <dbReference type="EMBL" id="GFC93450.1"/>
    </source>
</evidence>
<reference evidence="2" key="1">
    <citation type="journal article" date="2019" name="Sci. Rep.">
        <title>Draft genome of Tanacetum cinerariifolium, the natural source of mosquito coil.</title>
        <authorList>
            <person name="Yamashiro T."/>
            <person name="Shiraishi A."/>
            <person name="Satake H."/>
            <person name="Nakayama K."/>
        </authorList>
    </citation>
    <scope>NUCLEOTIDE SEQUENCE</scope>
</reference>